<accession>A0A6J1M970</accession>
<evidence type="ECO:0000256" key="4">
    <source>
        <dbReference type="ARBA" id="ARBA00023157"/>
    </source>
</evidence>
<evidence type="ECO:0000256" key="5">
    <source>
        <dbReference type="ARBA" id="ARBA00023180"/>
    </source>
</evidence>
<dbReference type="OrthoDB" id="19653at2759"/>
<evidence type="ECO:0000256" key="3">
    <source>
        <dbReference type="ARBA" id="ARBA00022801"/>
    </source>
</evidence>
<feature type="domain" description="Carboxylesterase type B" evidence="7">
    <location>
        <begin position="9"/>
        <end position="519"/>
    </location>
</feature>
<protein>
    <recommendedName>
        <fullName evidence="6">carboxylesterase</fullName>
        <ecNumber evidence="6">3.1.1.1</ecNumber>
    </recommendedName>
</protein>
<keyword evidence="8" id="KW-1185">Reference proteome</keyword>
<comment type="similarity">
    <text evidence="1">Belongs to the type-B carboxylesterase/lipase family.</text>
</comment>
<dbReference type="Pfam" id="PF00135">
    <property type="entry name" value="COesterase"/>
    <property type="match status" value="1"/>
</dbReference>
<reference evidence="9" key="1">
    <citation type="submission" date="2025-08" db="UniProtKB">
        <authorList>
            <consortium name="RefSeq"/>
        </authorList>
    </citation>
    <scope>IDENTIFICATION</scope>
    <source>
        <strain evidence="9">15085-1641.00</strain>
        <tissue evidence="9">Whole body</tissue>
    </source>
</reference>
<evidence type="ECO:0000313" key="9">
    <source>
        <dbReference type="RefSeq" id="XP_023175796.2"/>
    </source>
</evidence>
<keyword evidence="4" id="KW-1015">Disulfide bond</keyword>
<dbReference type="KEGG" id="dhe:111602766"/>
<keyword evidence="5" id="KW-0325">Glycoprotein</keyword>
<dbReference type="RefSeq" id="XP_023175796.2">
    <property type="nucleotide sequence ID" value="XM_023320028.2"/>
</dbReference>
<dbReference type="Gene3D" id="3.40.50.1820">
    <property type="entry name" value="alpha/beta hydrolase"/>
    <property type="match status" value="1"/>
</dbReference>
<evidence type="ECO:0000256" key="6">
    <source>
        <dbReference type="ARBA" id="ARBA00039155"/>
    </source>
</evidence>
<dbReference type="SUPFAM" id="SSF53474">
    <property type="entry name" value="alpha/beta-Hydrolases"/>
    <property type="match status" value="1"/>
</dbReference>
<evidence type="ECO:0000259" key="7">
    <source>
        <dbReference type="Pfam" id="PF00135"/>
    </source>
</evidence>
<name>A0A6J1M970_DROHY</name>
<dbReference type="PANTHER" id="PTHR43142:SF1">
    <property type="entry name" value="CARBOXYLIC ESTER HYDROLASE"/>
    <property type="match status" value="1"/>
</dbReference>
<evidence type="ECO:0000256" key="1">
    <source>
        <dbReference type="ARBA" id="ARBA00005964"/>
    </source>
</evidence>
<dbReference type="EC" id="3.1.1.1" evidence="6"/>
<dbReference type="Proteomes" id="UP000504633">
    <property type="component" value="Unplaced"/>
</dbReference>
<dbReference type="AlphaFoldDB" id="A0A6J1M970"/>
<keyword evidence="2" id="KW-0719">Serine esterase</keyword>
<gene>
    <name evidence="9" type="primary">LOC111602766</name>
</gene>
<evidence type="ECO:0000313" key="8">
    <source>
        <dbReference type="Proteomes" id="UP000504633"/>
    </source>
</evidence>
<organism evidence="8 9">
    <name type="scientific">Drosophila hydei</name>
    <name type="common">Fruit fly</name>
    <dbReference type="NCBI Taxonomy" id="7224"/>
    <lineage>
        <taxon>Eukaryota</taxon>
        <taxon>Metazoa</taxon>
        <taxon>Ecdysozoa</taxon>
        <taxon>Arthropoda</taxon>
        <taxon>Hexapoda</taxon>
        <taxon>Insecta</taxon>
        <taxon>Pterygota</taxon>
        <taxon>Neoptera</taxon>
        <taxon>Endopterygota</taxon>
        <taxon>Diptera</taxon>
        <taxon>Brachycera</taxon>
        <taxon>Muscomorpha</taxon>
        <taxon>Ephydroidea</taxon>
        <taxon>Drosophilidae</taxon>
        <taxon>Drosophila</taxon>
    </lineage>
</organism>
<dbReference type="GeneID" id="111602766"/>
<proteinExistence type="inferred from homology"/>
<dbReference type="InterPro" id="IPR029058">
    <property type="entry name" value="AB_hydrolase_fold"/>
</dbReference>
<dbReference type="InterPro" id="IPR002018">
    <property type="entry name" value="CarbesteraseB"/>
</dbReference>
<evidence type="ECO:0000256" key="2">
    <source>
        <dbReference type="ARBA" id="ARBA00022487"/>
    </source>
</evidence>
<dbReference type="PANTHER" id="PTHR43142">
    <property type="entry name" value="CARBOXYLIC ESTER HYDROLASE"/>
    <property type="match status" value="1"/>
</dbReference>
<sequence>MESDYTDTSPVVRTTHGQVRGALLTTLYDEPYYSFDGIPYAQPPLGELRFREPQDVKPWQGIRDCTEPKDKCFQLGSITQEIEGCEDCLYLNISAKTLSSEKPLPVMVYVHGGVFRTGDPTRRSLGPDYLMREQVIYISIGYRLGVFGFLSFADPALNIPGNAGLKDVVLALKWIKANVGSFNGDANNITLFGHSSGSRMVHLMTMSPQAEGLFNKAILMAGQQHEIYNEPDVEYRLAKHLGYKGEKNDIDVFNFINAADPGLLARSDYRSLYERLHSSSLPLFMPRVEYYATPTAVLLAEPRALQSSAWGNRLPLMLGSTSNEGLTFALFYVKKDPEVLSLCRDHPEFMLPDTIRHGCTPDMARHLGQMLVKKFCGVHNTYLTKWHYQSIADLFTQNMLHYEHRLLKTRLKYSQADNYLYRFNFDSPDFNFYRVRYLGKDSRGVLHADELGYIFKLPATFKLEKSRPEYTAICRFVSMLTEFARSSNPNGPLTKSLVDWQPVTKEEPTMCLNINEELKFIEHPEYWRLKFYEQLYLSAGVEHIE</sequence>
<keyword evidence="3" id="KW-0378">Hydrolase</keyword>
<dbReference type="GO" id="GO:0106435">
    <property type="term" value="F:carboxylesterase activity"/>
    <property type="evidence" value="ECO:0007669"/>
    <property type="project" value="UniProtKB-EC"/>
</dbReference>